<evidence type="ECO:0000313" key="10">
    <source>
        <dbReference type="EMBL" id="CAB4679334.1"/>
    </source>
</evidence>
<dbReference type="GO" id="GO:0000731">
    <property type="term" value="P:DNA synthesis involved in DNA repair"/>
    <property type="evidence" value="ECO:0007669"/>
    <property type="project" value="TreeGrafter"/>
</dbReference>
<accession>A0A6J6N378</accession>
<dbReference type="InterPro" id="IPR001238">
    <property type="entry name" value="DNA-binding_RecF"/>
</dbReference>
<proteinExistence type="inferred from homology"/>
<evidence type="ECO:0000256" key="8">
    <source>
        <dbReference type="ARBA" id="ARBA00023125"/>
    </source>
</evidence>
<dbReference type="AlphaFoldDB" id="A0A6J6N378"/>
<evidence type="ECO:0000259" key="9">
    <source>
        <dbReference type="Pfam" id="PF02463"/>
    </source>
</evidence>
<comment type="similarity">
    <text evidence="2">Belongs to the RecF family.</text>
</comment>
<dbReference type="NCBIfam" id="TIGR00611">
    <property type="entry name" value="recf"/>
    <property type="match status" value="1"/>
</dbReference>
<dbReference type="Gene3D" id="3.40.50.300">
    <property type="entry name" value="P-loop containing nucleotide triphosphate hydrolases"/>
    <property type="match status" value="1"/>
</dbReference>
<dbReference type="GO" id="GO:0006260">
    <property type="term" value="P:DNA replication"/>
    <property type="evidence" value="ECO:0007669"/>
    <property type="project" value="UniProtKB-KW"/>
</dbReference>
<keyword evidence="4" id="KW-0963">Cytoplasm</keyword>
<dbReference type="Gene3D" id="1.20.1050.90">
    <property type="entry name" value="RecF/RecN/SMC, N-terminal domain"/>
    <property type="match status" value="1"/>
</dbReference>
<comment type="subcellular location">
    <subcellularLocation>
        <location evidence="1">Cytoplasm</location>
    </subcellularLocation>
</comment>
<dbReference type="InterPro" id="IPR027417">
    <property type="entry name" value="P-loop_NTPase"/>
</dbReference>
<feature type="domain" description="RecF/RecN/SMC N-terminal" evidence="9">
    <location>
        <begin position="3"/>
        <end position="327"/>
    </location>
</feature>
<dbReference type="InterPro" id="IPR042174">
    <property type="entry name" value="RecF_2"/>
</dbReference>
<organism evidence="10">
    <name type="scientific">freshwater metagenome</name>
    <dbReference type="NCBI Taxonomy" id="449393"/>
    <lineage>
        <taxon>unclassified sequences</taxon>
        <taxon>metagenomes</taxon>
        <taxon>ecological metagenomes</taxon>
    </lineage>
</organism>
<sequence length="363" mass="39874">MVIRRIELTDFRIYKHAVIDLDPGVTAVMGLNAQGKTSLAEAMSYLSTLQSFRGVANDALVREGADTAYIRALVVHDDGREILVEAEINRAGRNKVLVNKQRLARVRDLLGVVRCTVFAPTDLQLVYEGPSVRRDMLDDALVALAPRNDALRLEVERIIRQRNVLLKQSNGRMTDDIEMTLDVWDAQFAEKGTQLGEARAKLVARLTPFVSEAYESLAREHTAVDVVYEPEWRRMGLAASLAAARTDDLRRGMSTVGPHRDDVVLHVKGMPAKSHASQGECRTLALALRLGIHRLVTEVVGTAPLLVLDDVLSELDPGRCEALLQHLPPGQVLITTAAPLPPAAHPDTIIRIANGTIVPPEQV</sequence>
<dbReference type="GO" id="GO:0005524">
    <property type="term" value="F:ATP binding"/>
    <property type="evidence" value="ECO:0007669"/>
    <property type="project" value="UniProtKB-KW"/>
</dbReference>
<evidence type="ECO:0000256" key="2">
    <source>
        <dbReference type="ARBA" id="ARBA00008016"/>
    </source>
</evidence>
<evidence type="ECO:0000256" key="4">
    <source>
        <dbReference type="ARBA" id="ARBA00022490"/>
    </source>
</evidence>
<dbReference type="GO" id="GO:0003697">
    <property type="term" value="F:single-stranded DNA binding"/>
    <property type="evidence" value="ECO:0007669"/>
    <property type="project" value="InterPro"/>
</dbReference>
<dbReference type="EMBL" id="CAEZXA010000096">
    <property type="protein sequence ID" value="CAB4679334.1"/>
    <property type="molecule type" value="Genomic_DNA"/>
</dbReference>
<keyword evidence="6" id="KW-0547">Nucleotide-binding</keyword>
<dbReference type="HAMAP" id="MF_00365">
    <property type="entry name" value="RecF"/>
    <property type="match status" value="1"/>
</dbReference>
<dbReference type="SUPFAM" id="SSF52540">
    <property type="entry name" value="P-loop containing nucleoside triphosphate hydrolases"/>
    <property type="match status" value="1"/>
</dbReference>
<dbReference type="GO" id="GO:0005737">
    <property type="term" value="C:cytoplasm"/>
    <property type="evidence" value="ECO:0007669"/>
    <property type="project" value="UniProtKB-SubCell"/>
</dbReference>
<evidence type="ECO:0000256" key="5">
    <source>
        <dbReference type="ARBA" id="ARBA00022705"/>
    </source>
</evidence>
<evidence type="ECO:0000256" key="1">
    <source>
        <dbReference type="ARBA" id="ARBA00004496"/>
    </source>
</evidence>
<keyword evidence="5" id="KW-0235">DNA replication</keyword>
<dbReference type="Pfam" id="PF02463">
    <property type="entry name" value="SMC_N"/>
    <property type="match status" value="1"/>
</dbReference>
<evidence type="ECO:0000256" key="7">
    <source>
        <dbReference type="ARBA" id="ARBA00022840"/>
    </source>
</evidence>
<evidence type="ECO:0000256" key="3">
    <source>
        <dbReference type="ARBA" id="ARBA00020170"/>
    </source>
</evidence>
<reference evidence="10" key="1">
    <citation type="submission" date="2020-05" db="EMBL/GenBank/DDBJ databases">
        <authorList>
            <person name="Chiriac C."/>
            <person name="Salcher M."/>
            <person name="Ghai R."/>
            <person name="Kavagutti S V."/>
        </authorList>
    </citation>
    <scope>NUCLEOTIDE SEQUENCE</scope>
</reference>
<gene>
    <name evidence="10" type="ORF">UFOPK2334_01060</name>
</gene>
<keyword evidence="7" id="KW-0067">ATP-binding</keyword>
<name>A0A6J6N378_9ZZZZ</name>
<dbReference type="InterPro" id="IPR003395">
    <property type="entry name" value="RecF/RecN/SMC_N"/>
</dbReference>
<dbReference type="PANTHER" id="PTHR32182">
    <property type="entry name" value="DNA REPLICATION AND REPAIR PROTEIN RECF"/>
    <property type="match status" value="1"/>
</dbReference>
<protein>
    <recommendedName>
        <fullName evidence="3">DNA replication and repair protein RecF</fullName>
    </recommendedName>
</protein>
<dbReference type="PANTHER" id="PTHR32182:SF0">
    <property type="entry name" value="DNA REPLICATION AND REPAIR PROTEIN RECF"/>
    <property type="match status" value="1"/>
</dbReference>
<evidence type="ECO:0000256" key="6">
    <source>
        <dbReference type="ARBA" id="ARBA00022741"/>
    </source>
</evidence>
<dbReference type="InterPro" id="IPR018078">
    <property type="entry name" value="DNA-binding_RecF_CS"/>
</dbReference>
<keyword evidence="8" id="KW-0238">DNA-binding</keyword>
<dbReference type="GO" id="GO:0006302">
    <property type="term" value="P:double-strand break repair"/>
    <property type="evidence" value="ECO:0007669"/>
    <property type="project" value="TreeGrafter"/>
</dbReference>
<dbReference type="PROSITE" id="PS00618">
    <property type="entry name" value="RECF_2"/>
    <property type="match status" value="1"/>
</dbReference>